<reference evidence="8" key="1">
    <citation type="journal article" date="2019" name="Int. J. Syst. Evol. Microbiol.">
        <title>The Global Catalogue of Microorganisms (GCM) 10K type strain sequencing project: providing services to taxonomists for standard genome sequencing and annotation.</title>
        <authorList>
            <consortium name="The Broad Institute Genomics Platform"/>
            <consortium name="The Broad Institute Genome Sequencing Center for Infectious Disease"/>
            <person name="Wu L."/>
            <person name="Ma J."/>
        </authorList>
    </citation>
    <scope>NUCLEOTIDE SEQUENCE [LARGE SCALE GENOMIC DNA]</scope>
    <source>
        <strain evidence="8">KACC 14249</strain>
    </source>
</reference>
<dbReference type="InterPro" id="IPR016166">
    <property type="entry name" value="FAD-bd_PCMH"/>
</dbReference>
<dbReference type="InterPro" id="IPR006094">
    <property type="entry name" value="Oxid_FAD_bind_N"/>
</dbReference>
<dbReference type="InterPro" id="IPR012951">
    <property type="entry name" value="BBE"/>
</dbReference>
<keyword evidence="5" id="KW-0560">Oxidoreductase</keyword>
<organism evidence="7 8">
    <name type="scientific">Angustibacter luteus</name>
    <dbReference type="NCBI Taxonomy" id="658456"/>
    <lineage>
        <taxon>Bacteria</taxon>
        <taxon>Bacillati</taxon>
        <taxon>Actinomycetota</taxon>
        <taxon>Actinomycetes</taxon>
        <taxon>Kineosporiales</taxon>
        <taxon>Kineosporiaceae</taxon>
    </lineage>
</organism>
<keyword evidence="8" id="KW-1185">Reference proteome</keyword>
<evidence type="ECO:0000259" key="6">
    <source>
        <dbReference type="PROSITE" id="PS51387"/>
    </source>
</evidence>
<dbReference type="Gene3D" id="3.40.462.20">
    <property type="match status" value="1"/>
</dbReference>
<evidence type="ECO:0000313" key="7">
    <source>
        <dbReference type="EMBL" id="MFC6006340.1"/>
    </source>
</evidence>
<dbReference type="Pfam" id="PF01565">
    <property type="entry name" value="FAD_binding_4"/>
    <property type="match status" value="1"/>
</dbReference>
<dbReference type="Pfam" id="PF08031">
    <property type="entry name" value="BBE"/>
    <property type="match status" value="1"/>
</dbReference>
<dbReference type="Gene3D" id="3.30.465.10">
    <property type="match status" value="1"/>
</dbReference>
<dbReference type="InterPro" id="IPR016169">
    <property type="entry name" value="FAD-bd_PCMH_sub2"/>
</dbReference>
<dbReference type="RefSeq" id="WP_345717181.1">
    <property type="nucleotide sequence ID" value="NZ_BAABFP010000005.1"/>
</dbReference>
<keyword evidence="3" id="KW-0285">Flavoprotein</keyword>
<dbReference type="InterPro" id="IPR016167">
    <property type="entry name" value="FAD-bd_PCMH_sub1"/>
</dbReference>
<dbReference type="InterPro" id="IPR036318">
    <property type="entry name" value="FAD-bd_PCMH-like_sf"/>
</dbReference>
<dbReference type="InterPro" id="IPR006093">
    <property type="entry name" value="Oxy_OxRdtase_FAD_BS"/>
</dbReference>
<comment type="cofactor">
    <cofactor evidence="1">
        <name>FAD</name>
        <dbReference type="ChEBI" id="CHEBI:57692"/>
    </cofactor>
</comment>
<gene>
    <name evidence="7" type="ORF">ACFQDO_04280</name>
</gene>
<name>A0ABW1JBZ3_9ACTN</name>
<dbReference type="PROSITE" id="PS00862">
    <property type="entry name" value="OX2_COVAL_FAD"/>
    <property type="match status" value="1"/>
</dbReference>
<dbReference type="EMBL" id="JBHSRD010000002">
    <property type="protein sequence ID" value="MFC6006340.1"/>
    <property type="molecule type" value="Genomic_DNA"/>
</dbReference>
<evidence type="ECO:0000256" key="2">
    <source>
        <dbReference type="ARBA" id="ARBA00005466"/>
    </source>
</evidence>
<accession>A0ABW1JBZ3</accession>
<evidence type="ECO:0000256" key="1">
    <source>
        <dbReference type="ARBA" id="ARBA00001974"/>
    </source>
</evidence>
<comment type="caution">
    <text evidence="7">The sequence shown here is derived from an EMBL/GenBank/DDBJ whole genome shotgun (WGS) entry which is preliminary data.</text>
</comment>
<dbReference type="InterPro" id="IPR050416">
    <property type="entry name" value="FAD-linked_Oxidoreductase"/>
</dbReference>
<evidence type="ECO:0000256" key="5">
    <source>
        <dbReference type="ARBA" id="ARBA00023002"/>
    </source>
</evidence>
<keyword evidence="4" id="KW-0274">FAD</keyword>
<comment type="similarity">
    <text evidence="2">Belongs to the oxygen-dependent FAD-linked oxidoreductase family.</text>
</comment>
<dbReference type="PANTHER" id="PTHR42973:SF39">
    <property type="entry name" value="FAD-BINDING PCMH-TYPE DOMAIN-CONTAINING PROTEIN"/>
    <property type="match status" value="1"/>
</dbReference>
<dbReference type="Proteomes" id="UP001596189">
    <property type="component" value="Unassembled WGS sequence"/>
</dbReference>
<evidence type="ECO:0000313" key="8">
    <source>
        <dbReference type="Proteomes" id="UP001596189"/>
    </source>
</evidence>
<dbReference type="SUPFAM" id="SSF56176">
    <property type="entry name" value="FAD-binding/transporter-associated domain-like"/>
    <property type="match status" value="1"/>
</dbReference>
<proteinExistence type="inferred from homology"/>
<dbReference type="PANTHER" id="PTHR42973">
    <property type="entry name" value="BINDING OXIDOREDUCTASE, PUTATIVE (AFU_ORTHOLOGUE AFUA_1G17690)-RELATED"/>
    <property type="match status" value="1"/>
</dbReference>
<evidence type="ECO:0000256" key="3">
    <source>
        <dbReference type="ARBA" id="ARBA00022630"/>
    </source>
</evidence>
<dbReference type="Gene3D" id="3.30.43.10">
    <property type="entry name" value="Uridine Diphospho-n-acetylenolpyruvylglucosamine Reductase, domain 2"/>
    <property type="match status" value="1"/>
</dbReference>
<evidence type="ECO:0000256" key="4">
    <source>
        <dbReference type="ARBA" id="ARBA00022827"/>
    </source>
</evidence>
<dbReference type="PROSITE" id="PS51387">
    <property type="entry name" value="FAD_PCMH"/>
    <property type="match status" value="1"/>
</dbReference>
<protein>
    <submittedName>
        <fullName evidence="7">FAD-binding oxidoreductase</fullName>
    </submittedName>
</protein>
<feature type="domain" description="FAD-binding PCMH-type" evidence="6">
    <location>
        <begin position="41"/>
        <end position="210"/>
    </location>
</feature>
<sequence>MSTITTRGDDLATLRASVTGDVLLAGDAGYAEAASCYNLAIQHRPAVLVVAADTSDVAAAVRFATTNDHPIAIHATGHGVARPSDGGVLIVMSRLTGVQVDPVSRTARIEGGAKWAAVMPLATEHGLAPLVGSTTDVGAVGYTLGGGFGWLGRRYGLSSDAVRWFDLVTASGEELRASADENPEVFWALKGGGGGSLGVVTAMEIELFPVTEVYAGNLLYPAFMARDVIRRWRDWSARQDERLTSSFVLMNFPPLDEVPEPLRGQSFVMVRGCWSGDLDEGAAIIDEWREWRPPVMDMFGRMPFAMNDMISQDPPDPMPAMVSTEWFDELEDEAVEVLVRAGLPEPGRPPMLVMTEVRHAGGAVKRNAAGAANDRGRSGELLLEMVGIVVSPHAGLALEAHLRHTRKALAPFVTGATYLNFTEGEEKQHRTASAFSPHHLARLQAVKAVLDPDDVFCHGFAIPQG</sequence>